<reference evidence="1 2" key="1">
    <citation type="submission" date="2017-05" db="EMBL/GenBank/DDBJ databases">
        <authorList>
            <person name="Varghese N."/>
            <person name="Submissions S."/>
        </authorList>
    </citation>
    <scope>NUCLEOTIDE SEQUENCE [LARGE SCALE GENOMIC DNA]</scope>
    <source>
        <strain evidence="1 2">DSM 100094</strain>
    </source>
</reference>
<protein>
    <submittedName>
        <fullName evidence="1">Uncharacterized protein</fullName>
    </submittedName>
</protein>
<dbReference type="RefSeq" id="WP_142663562.1">
    <property type="nucleotide sequence ID" value="NZ_FXTK01000011.1"/>
</dbReference>
<evidence type="ECO:0000313" key="2">
    <source>
        <dbReference type="Proteomes" id="UP000319014"/>
    </source>
</evidence>
<accession>A0A521E5K3</accession>
<dbReference type="Proteomes" id="UP000319014">
    <property type="component" value="Unassembled WGS sequence"/>
</dbReference>
<gene>
    <name evidence="1" type="ORF">SAMN06265221_11142</name>
</gene>
<sequence>MVVTTDTPGAIYVGGQAPSKEQIRRWMNEVVTQINAELGAVIANGGKIFADRAAAVAAGNAALPGTYGRIITIEDGGFAVRGPGQTSDDPLFGSAPTWGVLLRLPGLATFLRGGIIPLTITGGIANWPVASAIGVFASIVSAIANGDFVSVSFTSSNSGPMQLTVGGISAASPVLGADGQALVGGEIVAGRNYILQRRGSNWRIVSGDISFAEMATERLNRITADVLTGTVQLTPISGTGDAITAALPADVGGTGIFAANLRRIRFQAQSPNTGAVTINIAGQGAVSLRNAAGGELAAAYLSAGRFYEAVKDGSTWRIQSGEVTRSELSAEAALRASAIDALNLIMGDISAELEAPLETVLENGTNWTTFDALRRAIMGWDATGLIAILGDRTIVNAAPRVFAQPVDAVVQTVQGQTARVLDTDADGNAVWVWKYGADGGFDGIMSQDFWDRGRDALNIGGQFLSTTEVELSGVNGQSLTVGGPYNAAFTVSQARALANDGCLEVAGMTRGDNVLIADTLGPRGQGYNLLNHGTGLERGMPGAAAPGLAFGTFAVLNLHRKDLGLPQIPVVTSCHGIAGIPIEEMDDDPDTGNTTNAIVWSNFAHWSQSSLQWANAAGKKILPGWHVWCHGTSAQNMLRGEYAQEWWDLQGHSLEFWRSIGFPTPRYIFGQPGGNTNITTQPWAVCDDILDICEQGGAVLGAIEYWYPIDDNNVHPDAKVTMIMGETNAWAISEVEAGNTWTIKRPRPVRTSPTQLVLHFDSLREDETLELEAATKYNGQGIDAFFGFQLTGGTITGVVIRGNTAVITHTGSPTAVKYAMQAQVTTGFEGNRFTSHRGLLRTSLRKQSKIFADEMLVRPIPSFTLPL</sequence>
<dbReference type="EMBL" id="FXTK01000011">
    <property type="protein sequence ID" value="SMO78651.1"/>
    <property type="molecule type" value="Genomic_DNA"/>
</dbReference>
<keyword evidence="2" id="KW-1185">Reference proteome</keyword>
<evidence type="ECO:0000313" key="1">
    <source>
        <dbReference type="EMBL" id="SMO78651.1"/>
    </source>
</evidence>
<dbReference type="AlphaFoldDB" id="A0A521E5K3"/>
<name>A0A521E5K3_9RHOB</name>
<dbReference type="OrthoDB" id="7779284at2"/>
<proteinExistence type="predicted"/>
<organism evidence="1 2">
    <name type="scientific">Paracoccus laeviglucosivorans</name>
    <dbReference type="NCBI Taxonomy" id="1197861"/>
    <lineage>
        <taxon>Bacteria</taxon>
        <taxon>Pseudomonadati</taxon>
        <taxon>Pseudomonadota</taxon>
        <taxon>Alphaproteobacteria</taxon>
        <taxon>Rhodobacterales</taxon>
        <taxon>Paracoccaceae</taxon>
        <taxon>Paracoccus</taxon>
    </lineage>
</organism>